<keyword evidence="10" id="KW-1185">Reference proteome</keyword>
<dbReference type="PANTHER" id="PTHR11848">
    <property type="entry name" value="TGF-BETA FAMILY"/>
    <property type="match status" value="1"/>
</dbReference>
<feature type="domain" description="TGF-beta family profile" evidence="8">
    <location>
        <begin position="220"/>
        <end position="341"/>
    </location>
</feature>
<accession>A0A8I6RIR2</accession>
<dbReference type="GO" id="GO:0005615">
    <property type="term" value="C:extracellular space"/>
    <property type="evidence" value="ECO:0007669"/>
    <property type="project" value="TreeGrafter"/>
</dbReference>
<keyword evidence="3" id="KW-0964">Secreted</keyword>
<dbReference type="CDD" id="cd13755">
    <property type="entry name" value="TGF_beta_maverick"/>
    <property type="match status" value="1"/>
</dbReference>
<dbReference type="OrthoDB" id="5949851at2759"/>
<evidence type="ECO:0000313" key="10">
    <source>
        <dbReference type="Proteomes" id="UP000494040"/>
    </source>
</evidence>
<dbReference type="InterPro" id="IPR015615">
    <property type="entry name" value="TGF-beta-rel"/>
</dbReference>
<name>A0A8I6RIR2_CIMLE</name>
<dbReference type="PROSITE" id="PS51362">
    <property type="entry name" value="TGF_BETA_2"/>
    <property type="match status" value="1"/>
</dbReference>
<evidence type="ECO:0000259" key="8">
    <source>
        <dbReference type="PROSITE" id="PS51362"/>
    </source>
</evidence>
<dbReference type="EnsemblMetazoa" id="XM_014390635.2">
    <property type="protein sequence ID" value="XP_014246121.1"/>
    <property type="gene ID" value="LOC106664697"/>
</dbReference>
<dbReference type="Gene3D" id="2.10.90.10">
    <property type="entry name" value="Cystine-knot cytokines"/>
    <property type="match status" value="1"/>
</dbReference>
<evidence type="ECO:0000313" key="9">
    <source>
        <dbReference type="EnsemblMetazoa" id="XP_014246121.1"/>
    </source>
</evidence>
<reference evidence="9" key="1">
    <citation type="submission" date="2022-01" db="UniProtKB">
        <authorList>
            <consortium name="EnsemblMetazoa"/>
        </authorList>
    </citation>
    <scope>IDENTIFICATION</scope>
</reference>
<dbReference type="Pfam" id="PF00019">
    <property type="entry name" value="TGF_beta"/>
    <property type="match status" value="1"/>
</dbReference>
<sequence>MGRWMCFTIVVLPFLFVVVQLERTQARLVTKDFVESLGLSDVPNIAKMNVSQDDYARMVTIYTNRRKQTDLQQVPKIHRRFYSIKAARTSTKENKHKITFRDKRFKSYAVEGATFRLFLVPKKPTKRMHFLVKDRYKNVLENKTLDPEILPKWMEIFVISVDPITPFEVTCHPACVIKQPTLNLFKYRQGILGGSPLTRTKRASKTKWESFILGQSDPKLPKDNSPFVVSDCRKLPANADLCCRMRMEMLFKMTPGFEFVIQPFSYDVGYCMGSCPGRHNWLNHYTNIKTMFWMMKKEKKALCCVPSKMENVEVLYLSSQDSSKLAISTWVGMKASECACT</sequence>
<feature type="chain" id="PRO_5035208222" description="TGF-beta family profile domain-containing protein" evidence="7">
    <location>
        <begin position="22"/>
        <end position="341"/>
    </location>
</feature>
<keyword evidence="4 6" id="KW-0339">Growth factor</keyword>
<comment type="subcellular location">
    <subcellularLocation>
        <location evidence="1">Secreted</location>
    </subcellularLocation>
</comment>
<dbReference type="GeneID" id="106664697"/>
<proteinExistence type="inferred from homology"/>
<dbReference type="InterPro" id="IPR017948">
    <property type="entry name" value="TGFb_CS"/>
</dbReference>
<feature type="signal peptide" evidence="7">
    <location>
        <begin position="1"/>
        <end position="21"/>
    </location>
</feature>
<dbReference type="AlphaFoldDB" id="A0A8I6RIR2"/>
<dbReference type="InterPro" id="IPR029034">
    <property type="entry name" value="Cystine-knot_cytokine"/>
</dbReference>
<evidence type="ECO:0000256" key="2">
    <source>
        <dbReference type="ARBA" id="ARBA00006656"/>
    </source>
</evidence>
<dbReference type="GO" id="GO:0005125">
    <property type="term" value="F:cytokine activity"/>
    <property type="evidence" value="ECO:0007669"/>
    <property type="project" value="TreeGrafter"/>
</dbReference>
<comment type="similarity">
    <text evidence="2 6">Belongs to the TGF-beta family.</text>
</comment>
<dbReference type="PROSITE" id="PS00250">
    <property type="entry name" value="TGF_BETA_1"/>
    <property type="match status" value="1"/>
</dbReference>
<evidence type="ECO:0000256" key="5">
    <source>
        <dbReference type="ARBA" id="ARBA00023157"/>
    </source>
</evidence>
<dbReference type="Proteomes" id="UP000494040">
    <property type="component" value="Unassembled WGS sequence"/>
</dbReference>
<dbReference type="SUPFAM" id="SSF57501">
    <property type="entry name" value="Cystine-knot cytokines"/>
    <property type="match status" value="1"/>
</dbReference>
<organism evidence="9 10">
    <name type="scientific">Cimex lectularius</name>
    <name type="common">Bed bug</name>
    <name type="synonym">Acanthia lectularia</name>
    <dbReference type="NCBI Taxonomy" id="79782"/>
    <lineage>
        <taxon>Eukaryota</taxon>
        <taxon>Metazoa</taxon>
        <taxon>Ecdysozoa</taxon>
        <taxon>Arthropoda</taxon>
        <taxon>Hexapoda</taxon>
        <taxon>Insecta</taxon>
        <taxon>Pterygota</taxon>
        <taxon>Neoptera</taxon>
        <taxon>Paraneoptera</taxon>
        <taxon>Hemiptera</taxon>
        <taxon>Heteroptera</taxon>
        <taxon>Panheteroptera</taxon>
        <taxon>Cimicomorpha</taxon>
        <taxon>Cimicidae</taxon>
        <taxon>Cimex</taxon>
    </lineage>
</organism>
<dbReference type="GO" id="GO:0008083">
    <property type="term" value="F:growth factor activity"/>
    <property type="evidence" value="ECO:0007669"/>
    <property type="project" value="UniProtKB-KW"/>
</dbReference>
<evidence type="ECO:0000256" key="7">
    <source>
        <dbReference type="SAM" id="SignalP"/>
    </source>
</evidence>
<keyword evidence="5" id="KW-1015">Disulfide bond</keyword>
<dbReference type="KEGG" id="clec:106664697"/>
<evidence type="ECO:0000256" key="6">
    <source>
        <dbReference type="RuleBase" id="RU000354"/>
    </source>
</evidence>
<evidence type="ECO:0000256" key="1">
    <source>
        <dbReference type="ARBA" id="ARBA00004613"/>
    </source>
</evidence>
<protein>
    <recommendedName>
        <fullName evidence="8">TGF-beta family profile domain-containing protein</fullName>
    </recommendedName>
</protein>
<dbReference type="RefSeq" id="XP_014246121.1">
    <property type="nucleotide sequence ID" value="XM_014390635.2"/>
</dbReference>
<evidence type="ECO:0000256" key="3">
    <source>
        <dbReference type="ARBA" id="ARBA00022525"/>
    </source>
</evidence>
<dbReference type="InterPro" id="IPR001839">
    <property type="entry name" value="TGF-b_C"/>
</dbReference>
<evidence type="ECO:0000256" key="4">
    <source>
        <dbReference type="ARBA" id="ARBA00023030"/>
    </source>
</evidence>
<keyword evidence="7" id="KW-0732">Signal</keyword>
<dbReference type="SMART" id="SM00204">
    <property type="entry name" value="TGFB"/>
    <property type="match status" value="1"/>
</dbReference>
<dbReference type="PANTHER" id="PTHR11848:SF119">
    <property type="entry name" value="TGF-BETA FAMILY PROFILE DOMAIN-CONTAINING PROTEIN"/>
    <property type="match status" value="1"/>
</dbReference>